<keyword evidence="2" id="KW-1185">Reference proteome</keyword>
<protein>
    <submittedName>
        <fullName evidence="1">Uncharacterized protein</fullName>
    </submittedName>
</protein>
<dbReference type="Proteomes" id="UP000028530">
    <property type="component" value="Plasmid pPME5"/>
</dbReference>
<keyword evidence="1" id="KW-0614">Plasmid</keyword>
<evidence type="ECO:0000313" key="1">
    <source>
        <dbReference type="EMBL" id="ALN21964.1"/>
    </source>
</evidence>
<name>A0ABM5W3X1_ECTME</name>
<dbReference type="EMBL" id="CP013125">
    <property type="protein sequence ID" value="ALN21964.1"/>
    <property type="molecule type" value="Genomic_DNA"/>
</dbReference>
<sequence length="149" mass="16784">MTELIPRPGRPSLPGHDIALKLTAQSVNHLKEGASLLSQLNGKAVSKAAWFRLLLSNLGETPPSRLITAEALREAWPAAKEMTDGSWVTVRIEEAQRVWLRQWECFVQSLDWTRELYRNETASLLVEIQGPALNSMLKLQIEAQKKRAD</sequence>
<gene>
    <name evidence="1" type="ORF">DW68_025125</name>
</gene>
<evidence type="ECO:0000313" key="2">
    <source>
        <dbReference type="Proteomes" id="UP000028530"/>
    </source>
</evidence>
<organism evidence="1 2">
    <name type="scientific">Ectopseudomonas mendocina S5.2</name>
    <dbReference type="NCBI Taxonomy" id="1225174"/>
    <lineage>
        <taxon>Bacteria</taxon>
        <taxon>Pseudomonadati</taxon>
        <taxon>Pseudomonadota</taxon>
        <taxon>Gammaproteobacteria</taxon>
        <taxon>Pseudomonadales</taxon>
        <taxon>Pseudomonadaceae</taxon>
        <taxon>Ectopseudomonas</taxon>
    </lineage>
</organism>
<geneLocation type="plasmid" evidence="2"/>
<proteinExistence type="predicted"/>
<accession>A0ABM5W3X1</accession>
<reference evidence="1 2" key="1">
    <citation type="submission" date="2015-11" db="EMBL/GenBank/DDBJ databases">
        <authorList>
            <person name="Chong T.M."/>
            <person name="Chan K.G."/>
            <person name="Dessaux Y."/>
        </authorList>
    </citation>
    <scope>NUCLEOTIDE SEQUENCE [LARGE SCALE GENOMIC DNA]</scope>
    <source>
        <strain evidence="1 2">S5.2</strain>
        <plasmid evidence="2">Plasmid</plasmid>
    </source>
</reference>